<accession>A0AAN7YUN4</accession>
<keyword evidence="3" id="KW-1185">Reference proteome</keyword>
<organism evidence="2 3">
    <name type="scientific">Xylaria bambusicola</name>
    <dbReference type="NCBI Taxonomy" id="326684"/>
    <lineage>
        <taxon>Eukaryota</taxon>
        <taxon>Fungi</taxon>
        <taxon>Dikarya</taxon>
        <taxon>Ascomycota</taxon>
        <taxon>Pezizomycotina</taxon>
        <taxon>Sordariomycetes</taxon>
        <taxon>Xylariomycetidae</taxon>
        <taxon>Xylariales</taxon>
        <taxon>Xylariaceae</taxon>
        <taxon>Xylaria</taxon>
    </lineage>
</organism>
<evidence type="ECO:0000313" key="3">
    <source>
        <dbReference type="Proteomes" id="UP001305414"/>
    </source>
</evidence>
<dbReference type="AlphaFoldDB" id="A0AAN7YUN4"/>
<evidence type="ECO:0008006" key="4">
    <source>
        <dbReference type="Google" id="ProtNLM"/>
    </source>
</evidence>
<evidence type="ECO:0000256" key="1">
    <source>
        <dbReference type="SAM" id="MobiDB-lite"/>
    </source>
</evidence>
<proteinExistence type="predicted"/>
<evidence type="ECO:0000313" key="2">
    <source>
        <dbReference type="EMBL" id="KAK5625325.1"/>
    </source>
</evidence>
<gene>
    <name evidence="2" type="ORF">RRF57_001041</name>
</gene>
<comment type="caution">
    <text evidence="2">The sequence shown here is derived from an EMBL/GenBank/DDBJ whole genome shotgun (WGS) entry which is preliminary data.</text>
</comment>
<feature type="region of interest" description="Disordered" evidence="1">
    <location>
        <begin position="287"/>
        <end position="360"/>
    </location>
</feature>
<dbReference type="EMBL" id="JAWHQM010000002">
    <property type="protein sequence ID" value="KAK5625325.1"/>
    <property type="molecule type" value="Genomic_DNA"/>
</dbReference>
<sequence length="360" mass="39827">MEVVGTVAATAQLMGIAIGLLNSISQIHDLIKHVPDRYQRWHVELDLLGDAITCIQQNYALQTWQVRRVLENMLSKMQSLLKLCQTYAPPSKASWIIKILKNLSAHAIEPRIIEHLQSLEHDKTTLLLAIQLPIPSSKNEDCSINDKMPNSNLKGVTHNGPRVAGEGGQQAVTEIVPRPDLGLNRSLRCVGHTGTTQKIRDNDQKMKVPQNYRFITFGETTLPGTLNPGLNGAQYRNAMPSIKGIRIKGNRDYVGNAMGVEGTLEDIIVEGHDNAVGFCSSPTMNRPLAPSHHQANQANPRTKQEKYHSRYNIGTTRGESSHHGVYNGGQDGANEGFDDMVVDEQDADENDYDGMDLDPR</sequence>
<protein>
    <recommendedName>
        <fullName evidence="4">NACHT-NTPase and P-loop NTPases N-terminal domain-containing protein</fullName>
    </recommendedName>
</protein>
<dbReference type="Proteomes" id="UP001305414">
    <property type="component" value="Unassembled WGS sequence"/>
</dbReference>
<name>A0AAN7YUN4_9PEZI</name>
<feature type="compositionally biased region" description="Acidic residues" evidence="1">
    <location>
        <begin position="336"/>
        <end position="360"/>
    </location>
</feature>
<reference evidence="2 3" key="1">
    <citation type="submission" date="2023-10" db="EMBL/GenBank/DDBJ databases">
        <title>Draft genome sequence of Xylaria bambusicola isolate GMP-LS, the root and basal stem rot pathogen of sugarcane in Indonesia.</title>
        <authorList>
            <person name="Selvaraj P."/>
            <person name="Muralishankar V."/>
            <person name="Muruganantham S."/>
            <person name="Sp S."/>
            <person name="Haryani S."/>
            <person name="Lau K.J.X."/>
            <person name="Naqvi N.I."/>
        </authorList>
    </citation>
    <scope>NUCLEOTIDE SEQUENCE [LARGE SCALE GENOMIC DNA]</scope>
    <source>
        <strain evidence="2">GMP-LS</strain>
    </source>
</reference>